<comment type="caution">
    <text evidence="2">The sequence shown here is derived from an EMBL/GenBank/DDBJ whole genome shotgun (WGS) entry which is preliminary data.</text>
</comment>
<dbReference type="InterPro" id="IPR006439">
    <property type="entry name" value="HAD-SF_hydro_IA"/>
</dbReference>
<gene>
    <name evidence="2" type="ORF">ENW83_05985</name>
</gene>
<dbReference type="Gene3D" id="3.40.50.1000">
    <property type="entry name" value="HAD superfamily/HAD-like"/>
    <property type="match status" value="1"/>
</dbReference>
<evidence type="ECO:0000256" key="1">
    <source>
        <dbReference type="ARBA" id="ARBA00007958"/>
    </source>
</evidence>
<dbReference type="PRINTS" id="PR00413">
    <property type="entry name" value="HADHALOGNASE"/>
</dbReference>
<reference evidence="2" key="1">
    <citation type="journal article" date="2020" name="mSystems">
        <title>Genome- and Community-Level Interaction Insights into Carbon Utilization and Element Cycling Functions of Hydrothermarchaeota in Hydrothermal Sediment.</title>
        <authorList>
            <person name="Zhou Z."/>
            <person name="Liu Y."/>
            <person name="Xu W."/>
            <person name="Pan J."/>
            <person name="Luo Z.H."/>
            <person name="Li M."/>
        </authorList>
    </citation>
    <scope>NUCLEOTIDE SEQUENCE [LARGE SCALE GENOMIC DNA]</scope>
    <source>
        <strain evidence="2">SpSt-885</strain>
    </source>
</reference>
<dbReference type="GO" id="GO:0016787">
    <property type="term" value="F:hydrolase activity"/>
    <property type="evidence" value="ECO:0007669"/>
    <property type="project" value="UniProtKB-KW"/>
</dbReference>
<dbReference type="AlphaFoldDB" id="A0A7J3SMH2"/>
<dbReference type="EMBL" id="DTLS01000172">
    <property type="protein sequence ID" value="HGZ60727.1"/>
    <property type="molecule type" value="Genomic_DNA"/>
</dbReference>
<dbReference type="Pfam" id="PF00702">
    <property type="entry name" value="Hydrolase"/>
    <property type="match status" value="1"/>
</dbReference>
<accession>A0A7J3SMH2</accession>
<proteinExistence type="inferred from homology"/>
<name>A0A7J3SMH2_9CREN</name>
<sequence length="244" mass="27235">MVLSGISFDLWYTLIYETEEDEAKYQEMRLNALKKGLHETGVTFNEDALNKAFIHLRKFSLTIPYGGFIKLVLSSAGIRLDGSIFRIVEARYLDEIENYRVKLGPEVPSVLEGLKERGLKIAIVSNTSFPEKSLWKVLGRAGIAQHVDAIVSSSDEGVGKPSPVIFSIAERRLNVPSGDILHVGDTCIEDYMGATAFGMKAILYTGLYGYRKEKDVHELCQINGIVSIKKLSEIEKLLESNLFD</sequence>
<comment type="similarity">
    <text evidence="1">Belongs to the HAD-like hydrolase superfamily.</text>
</comment>
<dbReference type="SFLD" id="SFLDS00003">
    <property type="entry name" value="Haloacid_Dehalogenase"/>
    <property type="match status" value="1"/>
</dbReference>
<keyword evidence="2" id="KW-0378">Hydrolase</keyword>
<dbReference type="InterPro" id="IPR036412">
    <property type="entry name" value="HAD-like_sf"/>
</dbReference>
<dbReference type="SUPFAM" id="SSF56784">
    <property type="entry name" value="HAD-like"/>
    <property type="match status" value="1"/>
</dbReference>
<organism evidence="2">
    <name type="scientific">Fervidicoccus fontis</name>
    <dbReference type="NCBI Taxonomy" id="683846"/>
    <lineage>
        <taxon>Archaea</taxon>
        <taxon>Thermoproteota</taxon>
        <taxon>Thermoprotei</taxon>
        <taxon>Fervidicoccales</taxon>
        <taxon>Fervidicoccaceae</taxon>
        <taxon>Fervidicoccus</taxon>
    </lineage>
</organism>
<protein>
    <submittedName>
        <fullName evidence="2">HAD family hydrolase</fullName>
    </submittedName>
</protein>
<dbReference type="InterPro" id="IPR023214">
    <property type="entry name" value="HAD_sf"/>
</dbReference>
<dbReference type="SFLD" id="SFLDG01129">
    <property type="entry name" value="C1.5:_HAD__Beta-PGM__Phosphata"/>
    <property type="match status" value="1"/>
</dbReference>
<dbReference type="PANTHER" id="PTHR46191:SF2">
    <property type="entry name" value="HALOACID DEHALOGENASE-LIKE HYDROLASE DOMAIN-CONTAINING PROTEIN 3"/>
    <property type="match status" value="1"/>
</dbReference>
<dbReference type="InterPro" id="IPR051828">
    <property type="entry name" value="HAD-like_hydrolase_domain"/>
</dbReference>
<dbReference type="NCBIfam" id="TIGR01549">
    <property type="entry name" value="HAD-SF-IA-v1"/>
    <property type="match status" value="1"/>
</dbReference>
<evidence type="ECO:0000313" key="2">
    <source>
        <dbReference type="EMBL" id="HGZ60727.1"/>
    </source>
</evidence>
<dbReference type="NCBIfam" id="TIGR01509">
    <property type="entry name" value="HAD-SF-IA-v3"/>
    <property type="match status" value="1"/>
</dbReference>
<dbReference type="PANTHER" id="PTHR46191">
    <property type="match status" value="1"/>
</dbReference>